<dbReference type="InterPro" id="IPR052209">
    <property type="entry name" value="CbiZ"/>
</dbReference>
<dbReference type="AlphaFoldDB" id="A0A7X3IIZ2"/>
<evidence type="ECO:0000313" key="2">
    <source>
        <dbReference type="Proteomes" id="UP000460318"/>
    </source>
</evidence>
<dbReference type="InterPro" id="IPR002808">
    <property type="entry name" value="AdoCbi_amidolase"/>
</dbReference>
<keyword evidence="2" id="KW-1185">Reference proteome</keyword>
<evidence type="ECO:0008006" key="3">
    <source>
        <dbReference type="Google" id="ProtNLM"/>
    </source>
</evidence>
<accession>A0A7X3IIZ2</accession>
<gene>
    <name evidence="1" type="ORF">GRF59_12080</name>
</gene>
<comment type="caution">
    <text evidence="1">The sequence shown here is derived from an EMBL/GenBank/DDBJ whole genome shotgun (WGS) entry which is preliminary data.</text>
</comment>
<proteinExistence type="predicted"/>
<name>A0A7X3IIZ2_9BACL</name>
<dbReference type="EMBL" id="WUBI01000001">
    <property type="protein sequence ID" value="MWV44368.1"/>
    <property type="molecule type" value="Genomic_DNA"/>
</dbReference>
<dbReference type="Proteomes" id="UP000460318">
    <property type="component" value="Unassembled WGS sequence"/>
</dbReference>
<dbReference type="PANTHER" id="PTHR35336:SF5">
    <property type="entry name" value="ADENOSYLCOBINAMIDE AMIDOHYDROLASE"/>
    <property type="match status" value="1"/>
</dbReference>
<sequence>MATPFLNGQTAEYASEVWPGLVLKQGERHLLLQLPSMVEAMGSAVHGGGVTRLRRMTNIYVDRFYDCSDPVRDVIEWLREWRYPIDTTAGLLTAVQLRHASVMEEKNEEAAVFCCVTAGTSNAARAGSERTTFPAYTPGTVNIMLLIDAKLTQAAMLNAIMTAVEAKAAALADLNVRDAENGLVATGTTSDAMILGVSQSAARQVEHQYAGTATDLGGMIGRTVYGAVKEGLLTAWAERS</sequence>
<protein>
    <recommendedName>
        <fullName evidence="3">Adenosylcobinamide amidohydrolase</fullName>
    </recommendedName>
</protein>
<dbReference type="Pfam" id="PF01955">
    <property type="entry name" value="CbiZ"/>
    <property type="match status" value="1"/>
</dbReference>
<organism evidence="1 2">
    <name type="scientific">Paenibacillus dendrobii</name>
    <dbReference type="NCBI Taxonomy" id="2691084"/>
    <lineage>
        <taxon>Bacteria</taxon>
        <taxon>Bacillati</taxon>
        <taxon>Bacillota</taxon>
        <taxon>Bacilli</taxon>
        <taxon>Bacillales</taxon>
        <taxon>Paenibacillaceae</taxon>
        <taxon>Paenibacillus</taxon>
    </lineage>
</organism>
<evidence type="ECO:0000313" key="1">
    <source>
        <dbReference type="EMBL" id="MWV44368.1"/>
    </source>
</evidence>
<reference evidence="1 2" key="1">
    <citation type="submission" date="2019-12" db="EMBL/GenBank/DDBJ databases">
        <title>Paenibacillus sp. nov., an endophytic bacterium isolated from the stem of Dendrobium.</title>
        <authorList>
            <person name="Zhao R."/>
        </authorList>
    </citation>
    <scope>NUCLEOTIDE SEQUENCE [LARGE SCALE GENOMIC DNA]</scope>
    <source>
        <strain evidence="1 2">HJL G12</strain>
    </source>
</reference>
<dbReference type="PANTHER" id="PTHR35336">
    <property type="entry name" value="ADENOSYLCOBINAMIDE AMIDOHYDROLASE"/>
    <property type="match status" value="1"/>
</dbReference>
<dbReference type="RefSeq" id="WP_160497791.1">
    <property type="nucleotide sequence ID" value="NZ_WUBI01000001.1"/>
</dbReference>